<sequence>MTSSILLLDRHRMPQKLSSPLPSPHEVLRNDLCDQILAAGGAKLVLIRGGAGFGKTTLMRQLRQRCESQALASVWLTLDSADNDIGRFLGGLALALTPLIPDLSIDAVDVAHDSGRVMLELVDRLARLSEPFILFLDDVEAVHISSILALIQQIIVALPLGSQVIAGSRSNPELGLGRLRARGWLLEIGPGELCFTLEETGKYVRERRLAVHGDDLHLLHARTEGWPVALWLASLALDKRGAPGNFIAGFSGNHTALAEYLTEDVLDRQAPEIRQFLLDTSILDTLTVPLCDHIRSSSDSRALLARLERGNLFLIPLDDEGASSRYHALFVQFLRSRLERDHPEAFRSLHRRASDYFLTQQRHVLAINHALKSGDREYALRLLSAHAEKLLSNARMRLLAQWLGEIPKEDLLPYPQLRITHVWVVNFTRGPRAALALLDDNGDLDMSDSETRALSLPVRPMLLSLCDQNEEARSLGLENLKKMPPDARFPRSMLNVTLAIACIVAGQFAEARRHVDATRSTEGNAQDGFAFALTEALEGLMDLLRGDVLQASQRLRSLIQPRTIDPGEPNKVNAMAGILLAEALYELNDCAGAERLLNAYLPFVGGGAMPDQLIGSYTLLSRIHALRGDSERAMQLLSELEFAGHRLELRRVVLSARLERARCLLGQGKMEAAKDELEAAEDPLWREIASRSLIANDVEIHAIGRLRWMLRSGQSEQALPMLTELARQAAHDHRFRRLLKLKVLTAEALSRLREGRLAMRHLSEALAMAAPEGCVRVFADEGVVIAGMIREWRQGRAAGVIDPAGPISDSFSNRLLEAVGVTDSALGNETAGRIQGPAEPLTRKEVEVLVLTAEGLSNRALAERLFISEATIRTHLRNINSKLGVNNRVHAIALARRYGILT</sequence>
<dbReference type="AlphaFoldDB" id="A0A845FZU6"/>
<keyword evidence="1" id="KW-0805">Transcription regulation</keyword>
<evidence type="ECO:0000313" key="5">
    <source>
        <dbReference type="EMBL" id="MYM86752.1"/>
    </source>
</evidence>
<dbReference type="SMART" id="SM00421">
    <property type="entry name" value="HTH_LUXR"/>
    <property type="match status" value="1"/>
</dbReference>
<keyword evidence="2" id="KW-0238">DNA-binding</keyword>
<feature type="domain" description="HTH luxR-type" evidence="4">
    <location>
        <begin position="834"/>
        <end position="899"/>
    </location>
</feature>
<evidence type="ECO:0000256" key="1">
    <source>
        <dbReference type="ARBA" id="ARBA00023015"/>
    </source>
</evidence>
<dbReference type="SUPFAM" id="SSF46894">
    <property type="entry name" value="C-terminal effector domain of the bipartite response regulators"/>
    <property type="match status" value="1"/>
</dbReference>
<dbReference type="Pfam" id="PF25873">
    <property type="entry name" value="WHD_MalT"/>
    <property type="match status" value="1"/>
</dbReference>
<comment type="caution">
    <text evidence="5">The sequence shown here is derived from an EMBL/GenBank/DDBJ whole genome shotgun (WGS) entry which is preliminary data.</text>
</comment>
<dbReference type="InterPro" id="IPR011990">
    <property type="entry name" value="TPR-like_helical_dom_sf"/>
</dbReference>
<evidence type="ECO:0000256" key="2">
    <source>
        <dbReference type="ARBA" id="ARBA00023125"/>
    </source>
</evidence>
<reference evidence="5 6" key="1">
    <citation type="submission" date="2020-01" db="EMBL/GenBank/DDBJ databases">
        <title>Novel species isolated from a subtropical stream in China.</title>
        <authorList>
            <person name="Lu H."/>
        </authorList>
    </citation>
    <scope>NUCLEOTIDE SEQUENCE [LARGE SCALE GENOMIC DNA]</scope>
    <source>
        <strain evidence="5 6">FT82W</strain>
    </source>
</reference>
<dbReference type="SUPFAM" id="SSF52540">
    <property type="entry name" value="P-loop containing nucleoside triphosphate hydrolases"/>
    <property type="match status" value="1"/>
</dbReference>
<dbReference type="GO" id="GO:0006355">
    <property type="term" value="P:regulation of DNA-templated transcription"/>
    <property type="evidence" value="ECO:0007669"/>
    <property type="project" value="InterPro"/>
</dbReference>
<dbReference type="Pfam" id="PF00196">
    <property type="entry name" value="GerE"/>
    <property type="match status" value="1"/>
</dbReference>
<gene>
    <name evidence="5" type="ORF">GTP91_06090</name>
</gene>
<proteinExistence type="predicted"/>
<dbReference type="PANTHER" id="PTHR44688:SF16">
    <property type="entry name" value="DNA-BINDING TRANSCRIPTIONAL ACTIVATOR DEVR_DOSR"/>
    <property type="match status" value="1"/>
</dbReference>
<dbReference type="InterPro" id="IPR041617">
    <property type="entry name" value="TPR_MalT"/>
</dbReference>
<dbReference type="EMBL" id="WWCW01000012">
    <property type="protein sequence ID" value="MYM86752.1"/>
    <property type="molecule type" value="Genomic_DNA"/>
</dbReference>
<dbReference type="Gene3D" id="3.40.50.300">
    <property type="entry name" value="P-loop containing nucleotide triphosphate hydrolases"/>
    <property type="match status" value="1"/>
</dbReference>
<evidence type="ECO:0000313" key="6">
    <source>
        <dbReference type="Proteomes" id="UP000470302"/>
    </source>
</evidence>
<dbReference type="PRINTS" id="PR00038">
    <property type="entry name" value="HTHLUXR"/>
</dbReference>
<dbReference type="InterPro" id="IPR036388">
    <property type="entry name" value="WH-like_DNA-bd_sf"/>
</dbReference>
<name>A0A845FZU6_9BURK</name>
<organism evidence="5 6">
    <name type="scientific">Duganella vulcania</name>
    <dbReference type="NCBI Taxonomy" id="2692166"/>
    <lineage>
        <taxon>Bacteria</taxon>
        <taxon>Pseudomonadati</taxon>
        <taxon>Pseudomonadota</taxon>
        <taxon>Betaproteobacteria</taxon>
        <taxon>Burkholderiales</taxon>
        <taxon>Oxalobacteraceae</taxon>
        <taxon>Telluria group</taxon>
        <taxon>Duganella</taxon>
    </lineage>
</organism>
<dbReference type="PROSITE" id="PS50043">
    <property type="entry name" value="HTH_LUXR_2"/>
    <property type="match status" value="1"/>
</dbReference>
<dbReference type="InterPro" id="IPR027417">
    <property type="entry name" value="P-loop_NTPase"/>
</dbReference>
<dbReference type="PANTHER" id="PTHR44688">
    <property type="entry name" value="DNA-BINDING TRANSCRIPTIONAL ACTIVATOR DEVR_DOSR"/>
    <property type="match status" value="1"/>
</dbReference>
<dbReference type="GO" id="GO:0003677">
    <property type="term" value="F:DNA binding"/>
    <property type="evidence" value="ECO:0007669"/>
    <property type="project" value="UniProtKB-KW"/>
</dbReference>
<evidence type="ECO:0000259" key="4">
    <source>
        <dbReference type="PROSITE" id="PS50043"/>
    </source>
</evidence>
<dbReference type="Gene3D" id="1.25.40.10">
    <property type="entry name" value="Tetratricopeptide repeat domain"/>
    <property type="match status" value="1"/>
</dbReference>
<dbReference type="InterPro" id="IPR016032">
    <property type="entry name" value="Sig_transdc_resp-reg_C-effctor"/>
</dbReference>
<dbReference type="SUPFAM" id="SSF48452">
    <property type="entry name" value="TPR-like"/>
    <property type="match status" value="1"/>
</dbReference>
<dbReference type="RefSeq" id="WP_161095959.1">
    <property type="nucleotide sequence ID" value="NZ_WWCW01000012.1"/>
</dbReference>
<dbReference type="Proteomes" id="UP000470302">
    <property type="component" value="Unassembled WGS sequence"/>
</dbReference>
<accession>A0A845FZU6</accession>
<dbReference type="CDD" id="cd06170">
    <property type="entry name" value="LuxR_C_like"/>
    <property type="match status" value="1"/>
</dbReference>
<evidence type="ECO:0000256" key="3">
    <source>
        <dbReference type="ARBA" id="ARBA00023163"/>
    </source>
</evidence>
<dbReference type="Gene3D" id="1.10.10.10">
    <property type="entry name" value="Winged helix-like DNA-binding domain superfamily/Winged helix DNA-binding domain"/>
    <property type="match status" value="1"/>
</dbReference>
<keyword evidence="3" id="KW-0804">Transcription</keyword>
<dbReference type="InterPro" id="IPR059106">
    <property type="entry name" value="WHD_MalT"/>
</dbReference>
<dbReference type="Pfam" id="PF17874">
    <property type="entry name" value="TPR_MalT"/>
    <property type="match status" value="1"/>
</dbReference>
<protein>
    <recommendedName>
        <fullName evidence="4">HTH luxR-type domain-containing protein</fullName>
    </recommendedName>
</protein>
<dbReference type="InterPro" id="IPR000792">
    <property type="entry name" value="Tscrpt_reg_LuxR_C"/>
</dbReference>